<feature type="compositionally biased region" description="Low complexity" evidence="1">
    <location>
        <begin position="166"/>
        <end position="184"/>
    </location>
</feature>
<dbReference type="PANTHER" id="PTHR35486:SF1">
    <property type="entry name" value="OS02G0689500 PROTEIN"/>
    <property type="match status" value="1"/>
</dbReference>
<gene>
    <name evidence="2" type="ORF">NCGR_LOCUS33696</name>
</gene>
<feature type="compositionally biased region" description="Basic and acidic residues" evidence="1">
    <location>
        <begin position="131"/>
        <end position="145"/>
    </location>
</feature>
<feature type="compositionally biased region" description="Pro residues" evidence="1">
    <location>
        <begin position="35"/>
        <end position="56"/>
    </location>
</feature>
<feature type="region of interest" description="Disordered" evidence="1">
    <location>
        <begin position="125"/>
        <end position="147"/>
    </location>
</feature>
<dbReference type="Proteomes" id="UP000604825">
    <property type="component" value="Unassembled WGS sequence"/>
</dbReference>
<proteinExistence type="predicted"/>
<keyword evidence="3" id="KW-1185">Reference proteome</keyword>
<dbReference type="AlphaFoldDB" id="A0A811Q1E0"/>
<comment type="caution">
    <text evidence="2">The sequence shown here is derived from an EMBL/GenBank/DDBJ whole genome shotgun (WGS) entry which is preliminary data.</text>
</comment>
<evidence type="ECO:0000313" key="2">
    <source>
        <dbReference type="EMBL" id="CAD6249897.1"/>
    </source>
</evidence>
<feature type="compositionally biased region" description="Low complexity" evidence="1">
    <location>
        <begin position="208"/>
        <end position="218"/>
    </location>
</feature>
<dbReference type="EMBL" id="CAJGYO010000008">
    <property type="protein sequence ID" value="CAD6249897.1"/>
    <property type="molecule type" value="Genomic_DNA"/>
</dbReference>
<name>A0A811Q1E0_9POAL</name>
<organism evidence="2 3">
    <name type="scientific">Miscanthus lutarioriparius</name>
    <dbReference type="NCBI Taxonomy" id="422564"/>
    <lineage>
        <taxon>Eukaryota</taxon>
        <taxon>Viridiplantae</taxon>
        <taxon>Streptophyta</taxon>
        <taxon>Embryophyta</taxon>
        <taxon>Tracheophyta</taxon>
        <taxon>Spermatophyta</taxon>
        <taxon>Magnoliopsida</taxon>
        <taxon>Liliopsida</taxon>
        <taxon>Poales</taxon>
        <taxon>Poaceae</taxon>
        <taxon>PACMAD clade</taxon>
        <taxon>Panicoideae</taxon>
        <taxon>Andropogonodae</taxon>
        <taxon>Andropogoneae</taxon>
        <taxon>Saccharinae</taxon>
        <taxon>Miscanthus</taxon>
    </lineage>
</organism>
<evidence type="ECO:0000256" key="1">
    <source>
        <dbReference type="SAM" id="MobiDB-lite"/>
    </source>
</evidence>
<dbReference type="OrthoDB" id="688025at2759"/>
<feature type="region of interest" description="Disordered" evidence="1">
    <location>
        <begin position="162"/>
        <end position="306"/>
    </location>
</feature>
<protein>
    <submittedName>
        <fullName evidence="2">Uncharacterized protein</fullName>
    </submittedName>
</protein>
<dbReference type="PANTHER" id="PTHR35486">
    <property type="entry name" value="EXPRESSED PROTEIN"/>
    <property type="match status" value="1"/>
</dbReference>
<sequence>MRCKKHPYQAGGGVCATCLRDRLLALEAAQNGDASPPPPAPAPVPAQAPPVPPEPLAFPRSVSPYVSRRKSDTSGALRHHPSLLFFRTPQVGPAYGGALEEGDIAYEYEKRRARKFSVLATLFGHHHHHHRSEEKHHHQQEGGAKERKKHFSWFAGIIPRRRKKQQAAAPAASATSPQSAPPRRSSCRLVVSNRGLSPERDSHGGSGDESSSSPAAADTPWRPSPSPMRRTPCQRRQTNSMPSGFAVCLSPLVRPSPGRRHRHGVQPPDPGSFSCELRPSPLHSLSSAASVTRCRSRKLADGGRFR</sequence>
<reference evidence="2" key="1">
    <citation type="submission" date="2020-10" db="EMBL/GenBank/DDBJ databases">
        <authorList>
            <person name="Han B."/>
            <person name="Lu T."/>
            <person name="Zhao Q."/>
            <person name="Huang X."/>
            <person name="Zhao Y."/>
        </authorList>
    </citation>
    <scope>NUCLEOTIDE SEQUENCE</scope>
</reference>
<feature type="region of interest" description="Disordered" evidence="1">
    <location>
        <begin position="29"/>
        <end position="75"/>
    </location>
</feature>
<accession>A0A811Q1E0</accession>
<feature type="compositionally biased region" description="Low complexity" evidence="1">
    <location>
        <begin position="279"/>
        <end position="290"/>
    </location>
</feature>
<evidence type="ECO:0000313" key="3">
    <source>
        <dbReference type="Proteomes" id="UP000604825"/>
    </source>
</evidence>